<feature type="domain" description="Rieske" evidence="8">
    <location>
        <begin position="45"/>
        <end position="151"/>
    </location>
</feature>
<protein>
    <submittedName>
        <fullName evidence="9">Rieske 2Fe-2S domain-containing protein</fullName>
    </submittedName>
</protein>
<dbReference type="Pfam" id="PF00355">
    <property type="entry name" value="Rieske"/>
    <property type="match status" value="1"/>
</dbReference>
<dbReference type="EMBL" id="WMII01000001">
    <property type="protein sequence ID" value="MTH62854.1"/>
    <property type="molecule type" value="Genomic_DNA"/>
</dbReference>
<keyword evidence="7" id="KW-0520">NAD</keyword>
<dbReference type="Pfam" id="PF00848">
    <property type="entry name" value="Ring_hydroxyl_A"/>
    <property type="match status" value="1"/>
</dbReference>
<sequence length="419" mass="47102">MKQDVLNRAHQLLTARKPDWSLEQPFYVDPDFFDMEMELFFTRQWLFAAMTCEIPAAGDWIKVDIGRESVIVLRKADGQIAAYHNTCRHRGSRICLGEKGRARRLVCPYHQWSYELTGQLARTRLMGDDFSTEGFGLAPVAVGVVGGYIFLNLSDDPPAFEPFRAATEPYLLPHDLDNAKVVHTQSLVEQANWKLVIENNRECYHCAGSHPELMHIITEFDDPNDPNVSPAYKALLLKKGADWDALCLPHAHTETSPQYRAVRLPFTGGMVSMTMDGRPGCSRLLGNLTSPDLGSVRLLHLPNTWNHILADHAVTFRVFPVSAEETLVTTKWLVHKDAVEGVDYDVARLTEVWAETNNQDRQLAENNHLGIRGRAYRSGPYSDLIEGGTRDFVRWYAENLLGALDPLVDTAHKATGHAA</sequence>
<evidence type="ECO:0000259" key="8">
    <source>
        <dbReference type="PROSITE" id="PS51296"/>
    </source>
</evidence>
<evidence type="ECO:0000313" key="10">
    <source>
        <dbReference type="Proteomes" id="UP000478740"/>
    </source>
</evidence>
<keyword evidence="5" id="KW-0408">Iron</keyword>
<dbReference type="GO" id="GO:0005506">
    <property type="term" value="F:iron ion binding"/>
    <property type="evidence" value="ECO:0007669"/>
    <property type="project" value="InterPro"/>
</dbReference>
<dbReference type="InterPro" id="IPR017941">
    <property type="entry name" value="Rieske_2Fe-2S"/>
</dbReference>
<dbReference type="GO" id="GO:0016491">
    <property type="term" value="F:oxidoreductase activity"/>
    <property type="evidence" value="ECO:0007669"/>
    <property type="project" value="UniProtKB-KW"/>
</dbReference>
<evidence type="ECO:0000256" key="7">
    <source>
        <dbReference type="ARBA" id="ARBA00023027"/>
    </source>
</evidence>
<evidence type="ECO:0000313" key="9">
    <source>
        <dbReference type="EMBL" id="MTH62854.1"/>
    </source>
</evidence>
<comment type="caution">
    <text evidence="9">The sequence shown here is derived from an EMBL/GenBank/DDBJ whole genome shotgun (WGS) entry which is preliminary data.</text>
</comment>
<keyword evidence="2" id="KW-0001">2Fe-2S</keyword>
<accession>A0A6L6IW81</accession>
<dbReference type="CDD" id="cd08884">
    <property type="entry name" value="RHO_alpha_C_GbcA-like"/>
    <property type="match status" value="1"/>
</dbReference>
<evidence type="ECO:0000256" key="3">
    <source>
        <dbReference type="ARBA" id="ARBA00022723"/>
    </source>
</evidence>
<evidence type="ECO:0000256" key="5">
    <source>
        <dbReference type="ARBA" id="ARBA00023004"/>
    </source>
</evidence>
<organism evidence="9 10">
    <name type="scientific">Paracoccus shanxieyensis</name>
    <dbReference type="NCBI Taxonomy" id="2675752"/>
    <lineage>
        <taxon>Bacteria</taxon>
        <taxon>Pseudomonadati</taxon>
        <taxon>Pseudomonadota</taxon>
        <taxon>Alphaproteobacteria</taxon>
        <taxon>Rhodobacterales</taxon>
        <taxon>Paracoccaceae</taxon>
        <taxon>Paracoccus</taxon>
    </lineage>
</organism>
<dbReference type="PROSITE" id="PS51296">
    <property type="entry name" value="RIESKE"/>
    <property type="match status" value="1"/>
</dbReference>
<evidence type="ECO:0000256" key="6">
    <source>
        <dbReference type="ARBA" id="ARBA00023014"/>
    </source>
</evidence>
<evidence type="ECO:0000256" key="1">
    <source>
        <dbReference type="ARBA" id="ARBA00001962"/>
    </source>
</evidence>
<dbReference type="Gene3D" id="2.102.10.10">
    <property type="entry name" value="Rieske [2Fe-2S] iron-sulphur domain"/>
    <property type="match status" value="1"/>
</dbReference>
<dbReference type="InterPro" id="IPR001663">
    <property type="entry name" value="Rng_hydr_dOase-A"/>
</dbReference>
<dbReference type="AlphaFoldDB" id="A0A6L6IW81"/>
<dbReference type="SUPFAM" id="SSF50022">
    <property type="entry name" value="ISP domain"/>
    <property type="match status" value="1"/>
</dbReference>
<dbReference type="RefSeq" id="WP_155042796.1">
    <property type="nucleotide sequence ID" value="NZ_WMIH01000001.1"/>
</dbReference>
<dbReference type="PROSITE" id="PS00570">
    <property type="entry name" value="RING_HYDROXYL_ALPHA"/>
    <property type="match status" value="1"/>
</dbReference>
<keyword evidence="4" id="KW-0560">Oxidoreductase</keyword>
<keyword evidence="10" id="KW-1185">Reference proteome</keyword>
<dbReference type="InterPro" id="IPR036922">
    <property type="entry name" value="Rieske_2Fe-2S_sf"/>
</dbReference>
<proteinExistence type="predicted"/>
<gene>
    <name evidence="9" type="ORF">GL284_01060</name>
</gene>
<evidence type="ECO:0000256" key="4">
    <source>
        <dbReference type="ARBA" id="ARBA00023002"/>
    </source>
</evidence>
<dbReference type="Proteomes" id="UP000478740">
    <property type="component" value="Unassembled WGS sequence"/>
</dbReference>
<dbReference type="PRINTS" id="PR00090">
    <property type="entry name" value="RNGDIOXGNASE"/>
</dbReference>
<dbReference type="InterPro" id="IPR015881">
    <property type="entry name" value="ARHD_Rieske_2Fe_2S"/>
</dbReference>
<reference evidence="9 10" key="1">
    <citation type="submission" date="2019-11" db="EMBL/GenBank/DDBJ databases">
        <authorList>
            <person name="Dong K."/>
        </authorList>
    </citation>
    <scope>NUCLEOTIDE SEQUENCE [LARGE SCALE GENOMIC DNA]</scope>
    <source>
        <strain evidence="9 10">DK608</strain>
    </source>
</reference>
<name>A0A6L6IW81_9RHOB</name>
<dbReference type="GO" id="GO:0051537">
    <property type="term" value="F:2 iron, 2 sulfur cluster binding"/>
    <property type="evidence" value="ECO:0007669"/>
    <property type="project" value="UniProtKB-KW"/>
</dbReference>
<comment type="cofactor">
    <cofactor evidence="1">
        <name>Fe cation</name>
        <dbReference type="ChEBI" id="CHEBI:24875"/>
    </cofactor>
</comment>
<dbReference type="InterPro" id="IPR015879">
    <property type="entry name" value="Ring_hydroxy_dOase_asu_C_dom"/>
</dbReference>
<dbReference type="SUPFAM" id="SSF55961">
    <property type="entry name" value="Bet v1-like"/>
    <property type="match status" value="1"/>
</dbReference>
<keyword evidence="6" id="KW-0411">Iron-sulfur</keyword>
<evidence type="ECO:0000256" key="2">
    <source>
        <dbReference type="ARBA" id="ARBA00022714"/>
    </source>
</evidence>
<keyword evidence="3" id="KW-0479">Metal-binding</keyword>
<dbReference type="Gene3D" id="3.90.380.10">
    <property type="entry name" value="Naphthalene 1,2-dioxygenase Alpha Subunit, Chain A, domain 1"/>
    <property type="match status" value="1"/>
</dbReference>
<dbReference type="PANTHER" id="PTHR43756">
    <property type="entry name" value="CHOLINE MONOOXYGENASE, CHLOROPLASTIC"/>
    <property type="match status" value="1"/>
</dbReference>
<dbReference type="PANTHER" id="PTHR43756:SF5">
    <property type="entry name" value="CHOLINE MONOOXYGENASE, CHLOROPLASTIC"/>
    <property type="match status" value="1"/>
</dbReference>
<dbReference type="CDD" id="cd03469">
    <property type="entry name" value="Rieske_RO_Alpha_N"/>
    <property type="match status" value="1"/>
</dbReference>